<dbReference type="RefSeq" id="WP_101011448.1">
    <property type="nucleotide sequence ID" value="NZ_PJDT01000033.1"/>
</dbReference>
<reference evidence="1 2" key="1">
    <citation type="submission" date="2017-12" db="EMBL/GenBank/DDBJ databases">
        <title>Bifidobacterium longum APC/DPC strains.</title>
        <authorList>
            <person name="Arboleya S."/>
        </authorList>
    </citation>
    <scope>NUCLEOTIDE SEQUENCE [LARGE SCALE GENOMIC DNA]</scope>
    <source>
        <strain evidence="1 2">APC1503</strain>
    </source>
</reference>
<proteinExistence type="predicted"/>
<evidence type="ECO:0000313" key="2">
    <source>
        <dbReference type="Proteomes" id="UP000232654"/>
    </source>
</evidence>
<evidence type="ECO:0000313" key="1">
    <source>
        <dbReference type="EMBL" id="PKC86801.1"/>
    </source>
</evidence>
<protein>
    <submittedName>
        <fullName evidence="1">Uncharacterized protein</fullName>
    </submittedName>
</protein>
<dbReference type="EMBL" id="PJDT01000033">
    <property type="protein sequence ID" value="PKC86801.1"/>
    <property type="molecule type" value="Genomic_DNA"/>
</dbReference>
<comment type="caution">
    <text evidence="1">The sequence shown here is derived from an EMBL/GenBank/DDBJ whole genome shotgun (WGS) entry which is preliminary data.</text>
</comment>
<sequence>MQPIQDITDARKTYTLYECEKCRSLRLERSGKPITKCAYCDNLSLKQRFLSALISIVHEATYKIPNPNNTGIVQNKADTKLPGSVVQVFVDNPETYYTTKIQLGTTSIDYSYDCTSGDIRIVAKNWDPFDLENADLGTGWHIRLLVQTWRNEIAKRMELAA</sequence>
<accession>A0A2N0SYE8</accession>
<name>A0A2N0SYE8_BIFLN</name>
<dbReference type="AlphaFoldDB" id="A0A2N0SYE8"/>
<gene>
    <name evidence="1" type="ORF">APC1503_2165</name>
</gene>
<organism evidence="1 2">
    <name type="scientific">Bifidobacterium longum</name>
    <dbReference type="NCBI Taxonomy" id="216816"/>
    <lineage>
        <taxon>Bacteria</taxon>
        <taxon>Bacillati</taxon>
        <taxon>Actinomycetota</taxon>
        <taxon>Actinomycetes</taxon>
        <taxon>Bifidobacteriales</taxon>
        <taxon>Bifidobacteriaceae</taxon>
        <taxon>Bifidobacterium</taxon>
    </lineage>
</organism>
<dbReference type="Proteomes" id="UP000232654">
    <property type="component" value="Unassembled WGS sequence"/>
</dbReference>